<evidence type="ECO:0000313" key="6">
    <source>
        <dbReference type="Proteomes" id="UP000070544"/>
    </source>
</evidence>
<proteinExistence type="predicted"/>
<feature type="compositionally biased region" description="Basic residues" evidence="3">
    <location>
        <begin position="48"/>
        <end position="60"/>
    </location>
</feature>
<feature type="compositionally biased region" description="Low complexity" evidence="3">
    <location>
        <begin position="109"/>
        <end position="120"/>
    </location>
</feature>
<keyword evidence="1 2" id="KW-0728">SH3 domain</keyword>
<protein>
    <recommendedName>
        <fullName evidence="4">SH3 domain-containing protein</fullName>
    </recommendedName>
</protein>
<sequence>MTTDSTSPTTTPPSSMTQTAIGTTKTTKRTPRTNVTRSRTAFLSRTRVSPRTRTATRRKPLGTNVASRMNGTQPSMDAMGSQPNKGSATVPNAGTNTLTFSSKPTGKVAPAATASRSLRSATEQRGISTATSLAQPVAVVAEATASLDYSDSHSTDTSTSSKDVAPTASANGLSAMAILGMSALLGVLAIGFVTGFIIIRMRRRRRVMQDSEESSPDTPKLDLAPGHPPFPSAHPSTPMQYSPYDSQQLSLRRDVPPSFNSTGLSHLATVDDPEVRRRSISAAIVATLRRSSRYSSSLASPSSPVSRMQGPYLVPELSVEAPANTSGMVQTGVVINRFEPTADDEIELHSGDSVFIFFQYEDGWMLGRIEGTSVIGFFPASSVNVRRREGGPRGPRSALSTLAGRGTIRKRSASKEDGWMLDYWRSLDNDT</sequence>
<dbReference type="SUPFAM" id="SSF50044">
    <property type="entry name" value="SH3-domain"/>
    <property type="match status" value="1"/>
</dbReference>
<feature type="compositionally biased region" description="Low complexity" evidence="3">
    <location>
        <begin position="1"/>
        <end position="25"/>
    </location>
</feature>
<evidence type="ECO:0000256" key="3">
    <source>
        <dbReference type="SAM" id="MobiDB-lite"/>
    </source>
</evidence>
<evidence type="ECO:0000256" key="2">
    <source>
        <dbReference type="PROSITE-ProRule" id="PRU00192"/>
    </source>
</evidence>
<name>A0A139B0K4_GONPJ</name>
<gene>
    <name evidence="5" type="ORF">M427DRAFT_50790</name>
</gene>
<feature type="domain" description="SH3" evidence="4">
    <location>
        <begin position="327"/>
        <end position="388"/>
    </location>
</feature>
<evidence type="ECO:0000313" key="5">
    <source>
        <dbReference type="EMBL" id="KXS22470.1"/>
    </source>
</evidence>
<dbReference type="Proteomes" id="UP000070544">
    <property type="component" value="Unassembled WGS sequence"/>
</dbReference>
<dbReference type="OrthoDB" id="2136855at2759"/>
<dbReference type="InterPro" id="IPR001452">
    <property type="entry name" value="SH3_domain"/>
</dbReference>
<dbReference type="InterPro" id="IPR036028">
    <property type="entry name" value="SH3-like_dom_sf"/>
</dbReference>
<dbReference type="EMBL" id="KQ965731">
    <property type="protein sequence ID" value="KXS22470.1"/>
    <property type="molecule type" value="Genomic_DNA"/>
</dbReference>
<dbReference type="Gene3D" id="2.30.30.40">
    <property type="entry name" value="SH3 Domains"/>
    <property type="match status" value="1"/>
</dbReference>
<dbReference type="AlphaFoldDB" id="A0A139B0K4"/>
<feature type="region of interest" description="Disordered" evidence="3">
    <location>
        <begin position="387"/>
        <end position="409"/>
    </location>
</feature>
<accession>A0A139B0K4</accession>
<organism evidence="5 6">
    <name type="scientific">Gonapodya prolifera (strain JEL478)</name>
    <name type="common">Monoblepharis prolifera</name>
    <dbReference type="NCBI Taxonomy" id="1344416"/>
    <lineage>
        <taxon>Eukaryota</taxon>
        <taxon>Fungi</taxon>
        <taxon>Fungi incertae sedis</taxon>
        <taxon>Chytridiomycota</taxon>
        <taxon>Chytridiomycota incertae sedis</taxon>
        <taxon>Monoblepharidomycetes</taxon>
        <taxon>Monoblepharidales</taxon>
        <taxon>Gonapodyaceae</taxon>
        <taxon>Gonapodya</taxon>
    </lineage>
</organism>
<keyword evidence="6" id="KW-1185">Reference proteome</keyword>
<feature type="region of interest" description="Disordered" evidence="3">
    <location>
        <begin position="1"/>
        <end position="120"/>
    </location>
</feature>
<dbReference type="PROSITE" id="PS50002">
    <property type="entry name" value="SH3"/>
    <property type="match status" value="1"/>
</dbReference>
<evidence type="ECO:0000259" key="4">
    <source>
        <dbReference type="PROSITE" id="PS50002"/>
    </source>
</evidence>
<evidence type="ECO:0000256" key="1">
    <source>
        <dbReference type="ARBA" id="ARBA00022443"/>
    </source>
</evidence>
<feature type="region of interest" description="Disordered" evidence="3">
    <location>
        <begin position="207"/>
        <end position="258"/>
    </location>
</feature>
<dbReference type="STRING" id="1344416.A0A139B0K4"/>
<dbReference type="Pfam" id="PF14604">
    <property type="entry name" value="SH3_9"/>
    <property type="match status" value="1"/>
</dbReference>
<feature type="compositionally biased region" description="Polar residues" evidence="3">
    <location>
        <begin position="234"/>
        <end position="250"/>
    </location>
</feature>
<reference evidence="5 6" key="1">
    <citation type="journal article" date="2015" name="Genome Biol. Evol.">
        <title>Phylogenomic analyses indicate that early fungi evolved digesting cell walls of algal ancestors of land plants.</title>
        <authorList>
            <person name="Chang Y."/>
            <person name="Wang S."/>
            <person name="Sekimoto S."/>
            <person name="Aerts A.L."/>
            <person name="Choi C."/>
            <person name="Clum A."/>
            <person name="LaButti K.M."/>
            <person name="Lindquist E.A."/>
            <person name="Yee Ngan C."/>
            <person name="Ohm R.A."/>
            <person name="Salamov A.A."/>
            <person name="Grigoriev I.V."/>
            <person name="Spatafora J.W."/>
            <person name="Berbee M.L."/>
        </authorList>
    </citation>
    <scope>NUCLEOTIDE SEQUENCE [LARGE SCALE GENOMIC DNA]</scope>
    <source>
        <strain evidence="5 6">JEL478</strain>
    </source>
</reference>
<feature type="compositionally biased region" description="Polar residues" evidence="3">
    <location>
        <begin position="38"/>
        <end position="47"/>
    </location>
</feature>
<feature type="compositionally biased region" description="Polar residues" evidence="3">
    <location>
        <begin position="64"/>
        <end position="104"/>
    </location>
</feature>
<dbReference type="SMART" id="SM00326">
    <property type="entry name" value="SH3"/>
    <property type="match status" value="1"/>
</dbReference>